<dbReference type="GO" id="GO:0005829">
    <property type="term" value="C:cytosol"/>
    <property type="evidence" value="ECO:0007669"/>
    <property type="project" value="UniProtKB-ARBA"/>
</dbReference>
<dbReference type="InterPro" id="IPR007951">
    <property type="entry name" value="KRTAP_PMG"/>
</dbReference>
<keyword evidence="2 4" id="KW-0416">Keratin</keyword>
<dbReference type="GeneTree" id="ENSGT00390000001157"/>
<dbReference type="Pfam" id="PF05287">
    <property type="entry name" value="PMG"/>
    <property type="match status" value="1"/>
</dbReference>
<keyword evidence="1" id="KW-0677">Repeat</keyword>
<sequence>MHTGSMSLLGCPGDCSVTSYRTHCYIPVTTAVAFYSSDVSPTLGLGLPSSYHGNLWLLDNCQETQGESPSCESPNCEPKTCATSCDQSNTTVPCNSPTVDKSRSACETTNIRASSSCNTCTQTQGYVSDCSTPSQATSKACQTLSSGFKSFGELNCLSKSFRPLNHYRLSSLGYRGYQNLGFIPSGFSPSCCIASSCQSPSYFIRHCQYPSYRPISCLPLSYFSRNLRSLSCIPSTFPPLRYLCSGCRPLNCY</sequence>
<evidence type="ECO:0000313" key="6">
    <source>
        <dbReference type="Proteomes" id="UP000694540"/>
    </source>
</evidence>
<comment type="subunit">
    <text evidence="4">Interacts with hair keratins.</text>
</comment>
<accession>A0A8C3X3A4</accession>
<evidence type="ECO:0000256" key="4">
    <source>
        <dbReference type="RuleBase" id="RU369044"/>
    </source>
</evidence>
<dbReference type="GO" id="GO:0045095">
    <property type="term" value="C:keratin filament"/>
    <property type="evidence" value="ECO:0007669"/>
    <property type="project" value="UniProtKB-UniRule"/>
</dbReference>
<evidence type="ECO:0000256" key="3">
    <source>
        <dbReference type="ARBA" id="ARBA00034495"/>
    </source>
</evidence>
<name>A0A8C3X3A4_9CETA</name>
<dbReference type="Proteomes" id="UP000694540">
    <property type="component" value="Unplaced"/>
</dbReference>
<evidence type="ECO:0000256" key="2">
    <source>
        <dbReference type="ARBA" id="ARBA00022744"/>
    </source>
</evidence>
<dbReference type="Ensembl" id="ENSCWAT00000025482.1">
    <property type="protein sequence ID" value="ENSCWAP00000023517.1"/>
    <property type="gene ID" value="ENSCWAG00000017931.1"/>
</dbReference>
<evidence type="ECO:0000256" key="1">
    <source>
        <dbReference type="ARBA" id="ARBA00022737"/>
    </source>
</evidence>
<keyword evidence="6" id="KW-1185">Reference proteome</keyword>
<proteinExistence type="inferred from homology"/>
<dbReference type="InterPro" id="IPR007659">
    <property type="entry name" value="Keratin_matx"/>
</dbReference>
<evidence type="ECO:0000313" key="5">
    <source>
        <dbReference type="Ensembl" id="ENSCWAP00000023517.1"/>
    </source>
</evidence>
<reference evidence="5" key="2">
    <citation type="submission" date="2025-09" db="UniProtKB">
        <authorList>
            <consortium name="Ensembl"/>
        </authorList>
    </citation>
    <scope>IDENTIFICATION</scope>
</reference>
<gene>
    <name evidence="5" type="primary">KRTAP24-1</name>
</gene>
<dbReference type="PANTHER" id="PTHR23260:SF2">
    <property type="entry name" value="KERATIN-ASSOCIATED PROTEIN 24-1"/>
    <property type="match status" value="1"/>
</dbReference>
<dbReference type="PANTHER" id="PTHR23260">
    <property type="entry name" value="KERATIN ASSOCIATED PROTEIN 3-3-RELATED"/>
    <property type="match status" value="1"/>
</dbReference>
<organism evidence="5 6">
    <name type="scientific">Catagonus wagneri</name>
    <name type="common">Chacoan peccary</name>
    <dbReference type="NCBI Taxonomy" id="51154"/>
    <lineage>
        <taxon>Eukaryota</taxon>
        <taxon>Metazoa</taxon>
        <taxon>Chordata</taxon>
        <taxon>Craniata</taxon>
        <taxon>Vertebrata</taxon>
        <taxon>Euteleostomi</taxon>
        <taxon>Mammalia</taxon>
        <taxon>Eutheria</taxon>
        <taxon>Laurasiatheria</taxon>
        <taxon>Artiodactyla</taxon>
        <taxon>Suina</taxon>
        <taxon>Tayassuidae</taxon>
        <taxon>Catagonus</taxon>
    </lineage>
</organism>
<comment type="similarity">
    <text evidence="3 4">Belongs to the PMG family.</text>
</comment>
<protein>
    <recommendedName>
        <fullName evidence="4">Keratin-associated protein</fullName>
    </recommendedName>
</protein>
<comment type="function">
    <text evidence="4">In the hair cortex, hair keratin intermediate filaments are embedded in an interfilamentous matrix, consisting of hair keratin-associated proteins (KRTAP), which are essential for the formation of a rigid and resistant hair shaft through their extensive disulfide bond cross-linking with abundant cysteine residues of hair keratins. The matrix proteins include the high-sulfur and high-glycine-tyrosine keratins.</text>
</comment>
<dbReference type="GO" id="GO:0005198">
    <property type="term" value="F:structural molecule activity"/>
    <property type="evidence" value="ECO:0007669"/>
    <property type="project" value="InterPro"/>
</dbReference>
<reference evidence="5" key="1">
    <citation type="submission" date="2025-08" db="UniProtKB">
        <authorList>
            <consortium name="Ensembl"/>
        </authorList>
    </citation>
    <scope>IDENTIFICATION</scope>
</reference>
<dbReference type="AlphaFoldDB" id="A0A8C3X3A4"/>